<dbReference type="SUPFAM" id="SSF56112">
    <property type="entry name" value="Protein kinase-like (PK-like)"/>
    <property type="match status" value="1"/>
</dbReference>
<feature type="compositionally biased region" description="Low complexity" evidence="6">
    <location>
        <begin position="89"/>
        <end position="110"/>
    </location>
</feature>
<evidence type="ECO:0000259" key="7">
    <source>
        <dbReference type="PROSITE" id="PS50011"/>
    </source>
</evidence>
<organism evidence="8 9">
    <name type="scientific">Strigomonas culicis</name>
    <dbReference type="NCBI Taxonomy" id="28005"/>
    <lineage>
        <taxon>Eukaryota</taxon>
        <taxon>Discoba</taxon>
        <taxon>Euglenozoa</taxon>
        <taxon>Kinetoplastea</taxon>
        <taxon>Metakinetoplastina</taxon>
        <taxon>Trypanosomatida</taxon>
        <taxon>Trypanosomatidae</taxon>
        <taxon>Strigomonadinae</taxon>
        <taxon>Strigomonas</taxon>
    </lineage>
</organism>
<dbReference type="InterPro" id="IPR000719">
    <property type="entry name" value="Prot_kinase_dom"/>
</dbReference>
<sequence length="305" mass="33909">MCSPEVIRIPVVPVVLTDFGLSVHEQPQAARDELSSVSDVHPFHAHGTTTTTHLQPSSFSRCSSVSTGLCAYSGPGIFSNNSTAKFYDNTNYNTNAQNNNNNSPHPQPQQHRPHVNVGSATHEKMKKRGAGTRPYMAPECWYDLPLAGECTTKMDIWSLGCLLFGICTNKLTKRRVCHIFDDPGAAAQPPRYMYEVAVEDKERFAATILRHLTQPPAAAGSQQRRERPAYSLALASFILFLLVVDPARRPSGDEVLRCFKVAKVKRARRQAREGSEEDTDDGDGEEEEEVQFNKDSPFFCKVLNL</sequence>
<dbReference type="OrthoDB" id="248923at2759"/>
<accession>S9V0X8</accession>
<keyword evidence="4" id="KW-0418">Kinase</keyword>
<evidence type="ECO:0000256" key="6">
    <source>
        <dbReference type="SAM" id="MobiDB-lite"/>
    </source>
</evidence>
<reference evidence="8 9" key="1">
    <citation type="journal article" date="2013" name="PLoS ONE">
        <title>Predicting the Proteins of Angomonas deanei, Strigomonas culicis and Their Respective Endosymbionts Reveals New Aspects of the Trypanosomatidae Family.</title>
        <authorList>
            <person name="Motta M.C."/>
            <person name="Martins A.C."/>
            <person name="de Souza S.S."/>
            <person name="Catta-Preta C.M."/>
            <person name="Silva R."/>
            <person name="Klein C.C."/>
            <person name="de Almeida L.G."/>
            <person name="de Lima Cunha O."/>
            <person name="Ciapina L.P."/>
            <person name="Brocchi M."/>
            <person name="Colabardini A.C."/>
            <person name="de Araujo Lima B."/>
            <person name="Machado C.R."/>
            <person name="de Almeida Soares C.M."/>
            <person name="Probst C.M."/>
            <person name="de Menezes C.B."/>
            <person name="Thompson C.E."/>
            <person name="Bartholomeu D.C."/>
            <person name="Gradia D.F."/>
            <person name="Pavoni D.P."/>
            <person name="Grisard E.C."/>
            <person name="Fantinatti-Garboggini F."/>
            <person name="Marchini F.K."/>
            <person name="Rodrigues-Luiz G.F."/>
            <person name="Wagner G."/>
            <person name="Goldman G.H."/>
            <person name="Fietto J.L."/>
            <person name="Elias M.C."/>
            <person name="Goldman M.H."/>
            <person name="Sagot M.F."/>
            <person name="Pereira M."/>
            <person name="Stoco P.H."/>
            <person name="de Mendonca-Neto R.P."/>
            <person name="Teixeira S.M."/>
            <person name="Maciel T.E."/>
            <person name="de Oliveira Mendes T.A."/>
            <person name="Urmenyi T.P."/>
            <person name="de Souza W."/>
            <person name="Schenkman S."/>
            <person name="de Vasconcelos A.T."/>
        </authorList>
    </citation>
    <scope>NUCLEOTIDE SEQUENCE [LARGE SCALE GENOMIC DNA]</scope>
</reference>
<evidence type="ECO:0000313" key="9">
    <source>
        <dbReference type="Proteomes" id="UP000015354"/>
    </source>
</evidence>
<dbReference type="GO" id="GO:0004674">
    <property type="term" value="F:protein serine/threonine kinase activity"/>
    <property type="evidence" value="ECO:0007669"/>
    <property type="project" value="UniProtKB-EC"/>
</dbReference>
<dbReference type="AlphaFoldDB" id="S9V0X8"/>
<evidence type="ECO:0000313" key="8">
    <source>
        <dbReference type="EMBL" id="EPY16465.1"/>
    </source>
</evidence>
<evidence type="ECO:0000256" key="3">
    <source>
        <dbReference type="ARBA" id="ARBA00022741"/>
    </source>
</evidence>
<name>S9V0X8_9TRYP</name>
<dbReference type="InterPro" id="IPR011009">
    <property type="entry name" value="Kinase-like_dom_sf"/>
</dbReference>
<dbReference type="Pfam" id="PF00069">
    <property type="entry name" value="Pkinase"/>
    <property type="match status" value="1"/>
</dbReference>
<dbReference type="InterPro" id="IPR050660">
    <property type="entry name" value="NEK_Ser/Thr_kinase"/>
</dbReference>
<dbReference type="Proteomes" id="UP000015354">
    <property type="component" value="Unassembled WGS sequence"/>
</dbReference>
<feature type="region of interest" description="Disordered" evidence="6">
    <location>
        <begin position="89"/>
        <end position="129"/>
    </location>
</feature>
<dbReference type="PANTHER" id="PTHR43671:SF13">
    <property type="entry name" value="SERINE_THREONINE-PROTEIN KINASE NEK2"/>
    <property type="match status" value="1"/>
</dbReference>
<evidence type="ECO:0000256" key="5">
    <source>
        <dbReference type="ARBA" id="ARBA00022840"/>
    </source>
</evidence>
<dbReference type="Gene3D" id="1.10.510.10">
    <property type="entry name" value="Transferase(Phosphotransferase) domain 1"/>
    <property type="match status" value="1"/>
</dbReference>
<comment type="caution">
    <text evidence="8">The sequence shown here is derived from an EMBL/GenBank/DDBJ whole genome shotgun (WGS) entry which is preliminary data.</text>
</comment>
<keyword evidence="3" id="KW-0547">Nucleotide-binding</keyword>
<dbReference type="PANTHER" id="PTHR43671">
    <property type="entry name" value="SERINE/THREONINE-PROTEIN KINASE NEK"/>
    <property type="match status" value="1"/>
</dbReference>
<proteinExistence type="predicted"/>
<evidence type="ECO:0000256" key="1">
    <source>
        <dbReference type="ARBA" id="ARBA00012513"/>
    </source>
</evidence>
<dbReference type="EMBL" id="ATMH01011139">
    <property type="protein sequence ID" value="EPY16465.1"/>
    <property type="molecule type" value="Genomic_DNA"/>
</dbReference>
<feature type="region of interest" description="Disordered" evidence="6">
    <location>
        <begin position="266"/>
        <end position="292"/>
    </location>
</feature>
<protein>
    <recommendedName>
        <fullName evidence="1">non-specific serine/threonine protein kinase</fullName>
        <ecNumber evidence="1">2.7.11.1</ecNumber>
    </recommendedName>
</protein>
<dbReference type="EC" id="2.7.11.1" evidence="1"/>
<evidence type="ECO:0000256" key="2">
    <source>
        <dbReference type="ARBA" id="ARBA00022679"/>
    </source>
</evidence>
<feature type="domain" description="Protein kinase" evidence="7">
    <location>
        <begin position="1"/>
        <end position="264"/>
    </location>
</feature>
<dbReference type="PROSITE" id="PS50011">
    <property type="entry name" value="PROTEIN_KINASE_DOM"/>
    <property type="match status" value="1"/>
</dbReference>
<feature type="compositionally biased region" description="Acidic residues" evidence="6">
    <location>
        <begin position="275"/>
        <end position="290"/>
    </location>
</feature>
<keyword evidence="2" id="KW-0808">Transferase</keyword>
<gene>
    <name evidence="8" type="ORF">STCU_11230</name>
</gene>
<keyword evidence="9" id="KW-1185">Reference proteome</keyword>
<evidence type="ECO:0000256" key="4">
    <source>
        <dbReference type="ARBA" id="ARBA00022777"/>
    </source>
</evidence>
<keyword evidence="5" id="KW-0067">ATP-binding</keyword>
<dbReference type="GO" id="GO:0005524">
    <property type="term" value="F:ATP binding"/>
    <property type="evidence" value="ECO:0007669"/>
    <property type="project" value="UniProtKB-KW"/>
</dbReference>